<organism evidence="1 2">
    <name type="scientific">Deefgea tanakiae</name>
    <dbReference type="NCBI Taxonomy" id="2865840"/>
    <lineage>
        <taxon>Bacteria</taxon>
        <taxon>Pseudomonadati</taxon>
        <taxon>Pseudomonadota</taxon>
        <taxon>Betaproteobacteria</taxon>
        <taxon>Neisseriales</taxon>
        <taxon>Chitinibacteraceae</taxon>
        <taxon>Deefgea</taxon>
    </lineage>
</organism>
<gene>
    <name evidence="1" type="ORF">K4H28_07725</name>
</gene>
<dbReference type="Proteomes" id="UP000825679">
    <property type="component" value="Chromosome"/>
</dbReference>
<accession>A0ABX8Z9N2</accession>
<name>A0ABX8Z9N2_9NEIS</name>
<evidence type="ECO:0000313" key="1">
    <source>
        <dbReference type="EMBL" id="QZA79273.1"/>
    </source>
</evidence>
<evidence type="ECO:0008006" key="3">
    <source>
        <dbReference type="Google" id="ProtNLM"/>
    </source>
</evidence>
<sequence length="99" mass="11212">MAKYQFFKLKQTAGDEYRWLDMAQNTFLTHKEQLVGRGFEVIGDVIYADTEQEAIAKFNSGMTYPLEEYNKSSPIGGLFYAVKGLAESVSDRLTKKSQA</sequence>
<keyword evidence="2" id="KW-1185">Reference proteome</keyword>
<protein>
    <recommendedName>
        <fullName evidence="3">YCII-related domain-containing protein</fullName>
    </recommendedName>
</protein>
<proteinExistence type="predicted"/>
<dbReference type="EMBL" id="CP081150">
    <property type="protein sequence ID" value="QZA79273.1"/>
    <property type="molecule type" value="Genomic_DNA"/>
</dbReference>
<reference evidence="1 2" key="1">
    <citation type="submission" date="2021-08" db="EMBL/GenBank/DDBJ databases">
        <title>complete genome sequencing of Deefgea sp. D25.</title>
        <authorList>
            <person name="Bae J.-W."/>
            <person name="Gim D.-H."/>
        </authorList>
    </citation>
    <scope>NUCLEOTIDE SEQUENCE [LARGE SCALE GENOMIC DNA]</scope>
    <source>
        <strain evidence="1 2">D25</strain>
    </source>
</reference>
<dbReference type="RefSeq" id="WP_221007792.1">
    <property type="nucleotide sequence ID" value="NZ_CP081150.1"/>
</dbReference>
<evidence type="ECO:0000313" key="2">
    <source>
        <dbReference type="Proteomes" id="UP000825679"/>
    </source>
</evidence>